<evidence type="ECO:0000313" key="2">
    <source>
        <dbReference type="EMBL" id="SBV92124.1"/>
    </source>
</evidence>
<feature type="domain" description="HTH cro/C1-type" evidence="1">
    <location>
        <begin position="15"/>
        <end position="69"/>
    </location>
</feature>
<dbReference type="InterPro" id="IPR001387">
    <property type="entry name" value="Cro/C1-type_HTH"/>
</dbReference>
<evidence type="ECO:0000259" key="1">
    <source>
        <dbReference type="PROSITE" id="PS50943"/>
    </source>
</evidence>
<accession>A0A212IYD5</accession>
<name>A0A212IYD5_9DELT</name>
<protein>
    <recommendedName>
        <fullName evidence="1">HTH cro/C1-type domain-containing protein</fullName>
    </recommendedName>
</protein>
<dbReference type="Gene3D" id="1.10.260.40">
    <property type="entry name" value="lambda repressor-like DNA-binding domains"/>
    <property type="match status" value="1"/>
</dbReference>
<dbReference type="SUPFAM" id="SSF47413">
    <property type="entry name" value="lambda repressor-like DNA-binding domains"/>
    <property type="match status" value="1"/>
</dbReference>
<proteinExistence type="predicted"/>
<dbReference type="CDD" id="cd00093">
    <property type="entry name" value="HTH_XRE"/>
    <property type="match status" value="1"/>
</dbReference>
<dbReference type="PROSITE" id="PS50943">
    <property type="entry name" value="HTH_CROC1"/>
    <property type="match status" value="1"/>
</dbReference>
<organism evidence="2">
    <name type="scientific">uncultured delta proteobacterium</name>
    <dbReference type="NCBI Taxonomy" id="34034"/>
    <lineage>
        <taxon>Bacteria</taxon>
        <taxon>Deltaproteobacteria</taxon>
        <taxon>environmental samples</taxon>
    </lineage>
</organism>
<dbReference type="InterPro" id="IPR010982">
    <property type="entry name" value="Lambda_DNA-bd_dom_sf"/>
</dbReference>
<dbReference type="AlphaFoldDB" id="A0A212IYD5"/>
<sequence length="83" mass="9500">MENAPHINEAVANIVKALRKKSRFTQEQLAGFAKTSRSQIAQLEAGTRGVTLHSLYWLAESFNTPFIDFLKMIAEERRRLSKH</sequence>
<dbReference type="EMBL" id="FLUQ01000001">
    <property type="protein sequence ID" value="SBV92124.1"/>
    <property type="molecule type" value="Genomic_DNA"/>
</dbReference>
<dbReference type="SMART" id="SM00530">
    <property type="entry name" value="HTH_XRE"/>
    <property type="match status" value="1"/>
</dbReference>
<gene>
    <name evidence="2" type="ORF">KL86DPRO_10308</name>
</gene>
<dbReference type="Pfam" id="PF01381">
    <property type="entry name" value="HTH_3"/>
    <property type="match status" value="1"/>
</dbReference>
<dbReference type="GO" id="GO:0003677">
    <property type="term" value="F:DNA binding"/>
    <property type="evidence" value="ECO:0007669"/>
    <property type="project" value="InterPro"/>
</dbReference>
<reference evidence="2" key="1">
    <citation type="submission" date="2016-04" db="EMBL/GenBank/DDBJ databases">
        <authorList>
            <person name="Evans L.H."/>
            <person name="Alamgir A."/>
            <person name="Owens N."/>
            <person name="Weber N.D."/>
            <person name="Virtaneva K."/>
            <person name="Barbian K."/>
            <person name="Babar A."/>
            <person name="Rosenke K."/>
        </authorList>
    </citation>
    <scope>NUCLEOTIDE SEQUENCE</scope>
    <source>
        <strain evidence="2">86</strain>
    </source>
</reference>